<dbReference type="EMBL" id="AP026866">
    <property type="protein sequence ID" value="BDS07264.1"/>
    <property type="molecule type" value="Genomic_DNA"/>
</dbReference>
<dbReference type="Gene3D" id="3.20.20.150">
    <property type="entry name" value="Divalent-metal-dependent TIM barrel enzymes"/>
    <property type="match status" value="1"/>
</dbReference>
<reference evidence="2" key="1">
    <citation type="submission" date="2024-07" db="EMBL/GenBank/DDBJ databases">
        <title>Complete genome sequence of Verrucomicrobiaceae bacterium NT6N.</title>
        <authorList>
            <person name="Huang C."/>
            <person name="Takami H."/>
            <person name="Hamasaki K."/>
        </authorList>
    </citation>
    <scope>NUCLEOTIDE SEQUENCE</scope>
    <source>
        <strain evidence="2">NT6N</strain>
    </source>
</reference>
<dbReference type="InterPro" id="IPR036237">
    <property type="entry name" value="Xyl_isomerase-like_sf"/>
</dbReference>
<dbReference type="KEGG" id="osu:NT6N_23040"/>
<accession>A0AAT9FMY0</accession>
<feature type="domain" description="Xylose isomerase-like TIM barrel" evidence="1">
    <location>
        <begin position="79"/>
        <end position="320"/>
    </location>
</feature>
<protein>
    <recommendedName>
        <fullName evidence="1">Xylose isomerase-like TIM barrel domain-containing protein</fullName>
    </recommendedName>
</protein>
<dbReference type="PANTHER" id="PTHR12110:SF21">
    <property type="entry name" value="XYLOSE ISOMERASE-LIKE TIM BARREL DOMAIN-CONTAINING PROTEIN"/>
    <property type="match status" value="1"/>
</dbReference>
<sequence>MQNVVNAAEDQGGILCKTFAGEARIAVLMNSTHQHSRRQFLKSASVSAMAWMGAGKLFGAESDQPWLTDYGVCTSYKNFAMLKQHGYGYIEDSVGRLLKPDRPDSEVADDFAKIRNQNIRVHACNSFIPKTLKSVGSKANHEAVLKHADITFQRAKQIGIKGIVFGSSGSRSIPDGFDRKTAEAQFVALLKKMAPLAQAQGVEVWLEPLRKKETNFINTQLEGAAIIDQVGHPSLGMVCDFYHAACNGETPDEILKAGKHIRHCHIAEKEKRTAPGMKGDDFTPYLSALKKSGYRGTMSMECGWKNMEKQATEVREYLEKQATKA</sequence>
<organism evidence="2">
    <name type="scientific">Oceaniferula spumae</name>
    <dbReference type="NCBI Taxonomy" id="2979115"/>
    <lineage>
        <taxon>Bacteria</taxon>
        <taxon>Pseudomonadati</taxon>
        <taxon>Verrucomicrobiota</taxon>
        <taxon>Verrucomicrobiia</taxon>
        <taxon>Verrucomicrobiales</taxon>
        <taxon>Verrucomicrobiaceae</taxon>
        <taxon>Oceaniferula</taxon>
    </lineage>
</organism>
<dbReference type="SUPFAM" id="SSF51658">
    <property type="entry name" value="Xylose isomerase-like"/>
    <property type="match status" value="1"/>
</dbReference>
<dbReference type="AlphaFoldDB" id="A0AAT9FMY0"/>
<evidence type="ECO:0000313" key="2">
    <source>
        <dbReference type="EMBL" id="BDS07264.1"/>
    </source>
</evidence>
<dbReference type="InterPro" id="IPR013022">
    <property type="entry name" value="Xyl_isomerase-like_TIM-brl"/>
</dbReference>
<dbReference type="PANTHER" id="PTHR12110">
    <property type="entry name" value="HYDROXYPYRUVATE ISOMERASE"/>
    <property type="match status" value="1"/>
</dbReference>
<proteinExistence type="predicted"/>
<dbReference type="Pfam" id="PF01261">
    <property type="entry name" value="AP_endonuc_2"/>
    <property type="match status" value="1"/>
</dbReference>
<dbReference type="InterPro" id="IPR050312">
    <property type="entry name" value="IolE/XylAMocC-like"/>
</dbReference>
<name>A0AAT9FMY0_9BACT</name>
<evidence type="ECO:0000259" key="1">
    <source>
        <dbReference type="Pfam" id="PF01261"/>
    </source>
</evidence>
<gene>
    <name evidence="2" type="ORF">NT6N_23040</name>
</gene>